<sequence length="102" mass="12395">MGWWILSRLLSRVRRVAAMDDACSWKSQRYFSRRAPRKKQVEDDLFDNSVKKEPRKLSEFNLYMKKMLPVMKQQHPELSHREVFKMCAQSWKHASENPKNRR</sequence>
<reference evidence="4 5" key="1">
    <citation type="submission" date="2022-07" db="EMBL/GenBank/DDBJ databases">
        <title>Genome-wide signatures of adaptation to extreme environments.</title>
        <authorList>
            <person name="Cho C.H."/>
            <person name="Yoon H.S."/>
        </authorList>
    </citation>
    <scope>NUCLEOTIDE SEQUENCE [LARGE SCALE GENOMIC DNA]</scope>
    <source>
        <strain evidence="4 5">108.79 E11</strain>
    </source>
</reference>
<evidence type="ECO:0000313" key="5">
    <source>
        <dbReference type="Proteomes" id="UP001300502"/>
    </source>
</evidence>
<dbReference type="EMBL" id="JANCYU010000047">
    <property type="protein sequence ID" value="KAK4527075.1"/>
    <property type="molecule type" value="Genomic_DNA"/>
</dbReference>
<proteinExistence type="predicted"/>
<evidence type="ECO:0000313" key="4">
    <source>
        <dbReference type="EMBL" id="KAK4527075.1"/>
    </source>
</evidence>
<dbReference type="Pfam" id="PF00505">
    <property type="entry name" value="HMG_box"/>
    <property type="match status" value="1"/>
</dbReference>
<keyword evidence="2" id="KW-0732">Signal</keyword>
<comment type="caution">
    <text evidence="4">The sequence shown here is derived from an EMBL/GenBank/DDBJ whole genome shotgun (WGS) entry which is preliminary data.</text>
</comment>
<feature type="chain" id="PRO_5043698559" description="HMG box domain-containing protein" evidence="2">
    <location>
        <begin position="19"/>
        <end position="102"/>
    </location>
</feature>
<evidence type="ECO:0000256" key="2">
    <source>
        <dbReference type="SAM" id="SignalP"/>
    </source>
</evidence>
<feature type="domain" description="HMG box" evidence="3">
    <location>
        <begin position="53"/>
        <end position="102"/>
    </location>
</feature>
<dbReference type="CDD" id="cd00084">
    <property type="entry name" value="HMG-box_SF"/>
    <property type="match status" value="1"/>
</dbReference>
<dbReference type="GO" id="GO:0003677">
    <property type="term" value="F:DNA binding"/>
    <property type="evidence" value="ECO:0007669"/>
    <property type="project" value="UniProtKB-UniRule"/>
</dbReference>
<dbReference type="Proteomes" id="UP001300502">
    <property type="component" value="Unassembled WGS sequence"/>
</dbReference>
<feature type="signal peptide" evidence="2">
    <location>
        <begin position="1"/>
        <end position="18"/>
    </location>
</feature>
<evidence type="ECO:0000259" key="3">
    <source>
        <dbReference type="PROSITE" id="PS50118"/>
    </source>
</evidence>
<name>A0AAV9II92_9RHOD</name>
<keyword evidence="1" id="KW-0539">Nucleus</keyword>
<protein>
    <recommendedName>
        <fullName evidence="3">HMG box domain-containing protein</fullName>
    </recommendedName>
</protein>
<evidence type="ECO:0000256" key="1">
    <source>
        <dbReference type="PROSITE-ProRule" id="PRU00267"/>
    </source>
</evidence>
<gene>
    <name evidence="4" type="ORF">GAYE_SCF34G4996</name>
</gene>
<accession>A0AAV9II92</accession>
<dbReference type="SUPFAM" id="SSF47095">
    <property type="entry name" value="HMG-box"/>
    <property type="match status" value="1"/>
</dbReference>
<dbReference type="GO" id="GO:0005634">
    <property type="term" value="C:nucleus"/>
    <property type="evidence" value="ECO:0007669"/>
    <property type="project" value="UniProtKB-UniRule"/>
</dbReference>
<keyword evidence="1" id="KW-0238">DNA-binding</keyword>
<dbReference type="Gene3D" id="1.10.30.10">
    <property type="entry name" value="High mobility group box domain"/>
    <property type="match status" value="1"/>
</dbReference>
<keyword evidence="5" id="KW-1185">Reference proteome</keyword>
<dbReference type="InterPro" id="IPR009071">
    <property type="entry name" value="HMG_box_dom"/>
</dbReference>
<feature type="DNA-binding region" description="HMG box" evidence="1">
    <location>
        <begin position="53"/>
        <end position="102"/>
    </location>
</feature>
<dbReference type="PROSITE" id="PS50118">
    <property type="entry name" value="HMG_BOX_2"/>
    <property type="match status" value="1"/>
</dbReference>
<dbReference type="AlphaFoldDB" id="A0AAV9II92"/>
<dbReference type="InterPro" id="IPR036910">
    <property type="entry name" value="HMG_box_dom_sf"/>
</dbReference>
<organism evidence="4 5">
    <name type="scientific">Galdieria yellowstonensis</name>
    <dbReference type="NCBI Taxonomy" id="3028027"/>
    <lineage>
        <taxon>Eukaryota</taxon>
        <taxon>Rhodophyta</taxon>
        <taxon>Bangiophyceae</taxon>
        <taxon>Galdieriales</taxon>
        <taxon>Galdieriaceae</taxon>
        <taxon>Galdieria</taxon>
    </lineage>
</organism>